<feature type="non-terminal residue" evidence="4">
    <location>
        <position position="1"/>
    </location>
</feature>
<protein>
    <recommendedName>
        <fullName evidence="3">ODAD1 central coiled coil region domain-containing protein</fullName>
    </recommendedName>
</protein>
<feature type="domain" description="ODAD1 central coiled coil region" evidence="3">
    <location>
        <begin position="148"/>
        <end position="433"/>
    </location>
</feature>
<feature type="coiled-coil region" evidence="2">
    <location>
        <begin position="190"/>
        <end position="244"/>
    </location>
</feature>
<accession>A0A1B6HF13</accession>
<evidence type="ECO:0000313" key="4">
    <source>
        <dbReference type="EMBL" id="JAS73191.1"/>
    </source>
</evidence>
<evidence type="ECO:0000256" key="1">
    <source>
        <dbReference type="ARBA" id="ARBA00023054"/>
    </source>
</evidence>
<dbReference type="PANTHER" id="PTHR21694">
    <property type="entry name" value="COILED-COIL DOMAIN-CONTAINING PROTEIN 63"/>
    <property type="match status" value="1"/>
</dbReference>
<dbReference type="Pfam" id="PF21773">
    <property type="entry name" value="ODAD1_CC"/>
    <property type="match status" value="1"/>
</dbReference>
<dbReference type="InterPro" id="IPR049258">
    <property type="entry name" value="ODAD1_CC"/>
</dbReference>
<evidence type="ECO:0000259" key="3">
    <source>
        <dbReference type="Pfam" id="PF21773"/>
    </source>
</evidence>
<keyword evidence="1 2" id="KW-0175">Coiled coil</keyword>
<sequence>SQPDRSGTQKSIDVLKRKLHAASVQLSTESSKNFDLREKIRALMKERKDEKRKIAEKLNDSNVDFLQKLKLLKSSSNCKKDTDQLQNIINLVENMERLEHQLKMEKGYITDLEMKIQKADAQRIVVWKRKSRKVIKDSSSQPDRSGTQKSIDVLKRKLHAASVQLSTESSKNFDLREKIRALMSERKCFNKNYNSSIEKLQKGKKILEDLHVSLKNADLARQKIINKIEKIQSKENKLKKIQAEEAFDLTMHVDSEIQWQNYYRIKIKSREKGKEEISKFRKMTLLRLQSTLGGNLELLRNILLVYGINGSIDYTTIESDLIKLIKKDNTELDQLFNFVTQLRDELEAMQEKVFILINETEDKLNQYDDDLFTKEKNIYDLEYRMDTLIESKFNISDDLMRCTRDMNRIYKGIENLVEISKADVSPLLDMLGNKSTVTAFNFLLFLQALETRIIFLMDSVRLPKISIQISDRFKPSRKIGNRKESGITMVEDRVTISLPCPVCYVSSQNRKSTLVLL</sequence>
<organism evidence="4">
    <name type="scientific">Homalodisca liturata</name>
    <dbReference type="NCBI Taxonomy" id="320908"/>
    <lineage>
        <taxon>Eukaryota</taxon>
        <taxon>Metazoa</taxon>
        <taxon>Ecdysozoa</taxon>
        <taxon>Arthropoda</taxon>
        <taxon>Hexapoda</taxon>
        <taxon>Insecta</taxon>
        <taxon>Pterygota</taxon>
        <taxon>Neoptera</taxon>
        <taxon>Paraneoptera</taxon>
        <taxon>Hemiptera</taxon>
        <taxon>Auchenorrhyncha</taxon>
        <taxon>Membracoidea</taxon>
        <taxon>Cicadellidae</taxon>
        <taxon>Cicadellinae</taxon>
        <taxon>Proconiini</taxon>
        <taxon>Homalodisca</taxon>
    </lineage>
</organism>
<feature type="coiled-coil region" evidence="2">
    <location>
        <begin position="33"/>
        <end position="60"/>
    </location>
</feature>
<name>A0A1B6HF13_9HEMI</name>
<gene>
    <name evidence="4" type="ORF">g.21115</name>
</gene>
<proteinExistence type="predicted"/>
<reference evidence="4" key="1">
    <citation type="submission" date="2015-11" db="EMBL/GenBank/DDBJ databases">
        <title>De novo transcriptome assembly of four potential Pierce s Disease insect vectors from Arizona vineyards.</title>
        <authorList>
            <person name="Tassone E.E."/>
        </authorList>
    </citation>
    <scope>NUCLEOTIDE SEQUENCE</scope>
</reference>
<dbReference type="AlphaFoldDB" id="A0A1B6HF13"/>
<dbReference type="InterPro" id="IPR051876">
    <property type="entry name" value="ODA-DC/CCD"/>
</dbReference>
<evidence type="ECO:0000256" key="2">
    <source>
        <dbReference type="SAM" id="Coils"/>
    </source>
</evidence>
<dbReference type="PANTHER" id="PTHR21694:SF18">
    <property type="entry name" value="COILED-COIL DOMAIN-CONTAINING PROTEIN 63"/>
    <property type="match status" value="1"/>
</dbReference>
<dbReference type="EMBL" id="GECU01034515">
    <property type="protein sequence ID" value="JAS73191.1"/>
    <property type="molecule type" value="Transcribed_RNA"/>
</dbReference>
<feature type="coiled-coil region" evidence="2">
    <location>
        <begin position="332"/>
        <end position="377"/>
    </location>
</feature>